<name>A0A1V0SFP5_9VIRU</name>
<dbReference type="EMBL" id="KY684104">
    <property type="protein sequence ID" value="ARF10533.1"/>
    <property type="molecule type" value="Genomic_DNA"/>
</dbReference>
<dbReference type="SUPFAM" id="SSF159501">
    <property type="entry name" value="EreA/ChaN-like"/>
    <property type="match status" value="1"/>
</dbReference>
<protein>
    <submittedName>
        <fullName evidence="1">Uncharacterized protein</fullName>
    </submittedName>
</protein>
<organism evidence="1">
    <name type="scientific">Hokovirus HKV1</name>
    <dbReference type="NCBI Taxonomy" id="1977638"/>
    <lineage>
        <taxon>Viruses</taxon>
        <taxon>Varidnaviria</taxon>
        <taxon>Bamfordvirae</taxon>
        <taxon>Nucleocytoviricota</taxon>
        <taxon>Megaviricetes</taxon>
        <taxon>Imitervirales</taxon>
        <taxon>Mimiviridae</taxon>
        <taxon>Klosneuvirinae</taxon>
        <taxon>Hokovirus</taxon>
    </lineage>
</organism>
<gene>
    <name evidence="1" type="ORF">Hokovirus_2_60</name>
</gene>
<sequence length="150" mass="18063">MSVWQGENIMNNTIWSIKDNNFIKYDGIKIEEPIQNNNYVGGKLWQYINHTMESKIFLKIIKYIRKNKDRITIIGIDNDTIDRDYDMYKIIMKNYNENNINFLWAHNDHVGDLPLSDDNLLYIKNKNHKWFLGHYLKKKLKDNYCIITSI</sequence>
<proteinExistence type="predicted"/>
<accession>A0A1V0SFP5</accession>
<reference evidence="1" key="1">
    <citation type="journal article" date="2017" name="Science">
        <title>Giant viruses with an expanded complement of translation system components.</title>
        <authorList>
            <person name="Schulz F."/>
            <person name="Yutin N."/>
            <person name="Ivanova N.N."/>
            <person name="Ortega D.R."/>
            <person name="Lee T.K."/>
            <person name="Vierheilig J."/>
            <person name="Daims H."/>
            <person name="Horn M."/>
            <person name="Wagner M."/>
            <person name="Jensen G.J."/>
            <person name="Kyrpides N.C."/>
            <person name="Koonin E.V."/>
            <person name="Woyke T."/>
        </authorList>
    </citation>
    <scope>NUCLEOTIDE SEQUENCE</scope>
    <source>
        <strain evidence="1">HKV1</strain>
    </source>
</reference>
<evidence type="ECO:0000313" key="1">
    <source>
        <dbReference type="EMBL" id="ARF10533.1"/>
    </source>
</evidence>